<name>A0ACB9NVV0_9MYRT</name>
<dbReference type="EMBL" id="CM042886">
    <property type="protein sequence ID" value="KAI4340447.1"/>
    <property type="molecule type" value="Genomic_DNA"/>
</dbReference>
<proteinExistence type="predicted"/>
<dbReference type="Proteomes" id="UP001057402">
    <property type="component" value="Chromosome 7"/>
</dbReference>
<sequence>MENVVEGRNPSPGVGEERKAPLARRKVAVIMGPTGSGKSRLSVELAGSFPIEIVNADSMQVYRGLDVLTNKVPVDQQNGVPHHLLGTVSPDVEFTAKGFRDAAMPLIEEIWSRDHLPVVVGGTNYYLQALLCSFLWDDFAADMHDGFSDECTFEESLYEESDVNKDAKVSSFDRLKDIDPVAANRIHPNNQRKISQYLDLFDRFQVIPSKLFQSEKVENWGRVESLRYDCCFICVDASLPVLDEYVDRRVDCMINCGLLEEVYNIYKFNADHTRGLRQAIGVREFKNFLCTYLSDVGDLSSSEQYKGNIKSILDRPISDELKLLLEESVGRMKLNTRRLVRRQRRRIRQLEALFGWKIHYVDSTEALSCGAEHLWVEKVVRPAERILRAFLHENMNITSVLEAPIAPGAKLLERDLWTLYTCQACGDRVLRGAHEWEQHRQGRAHRKRTSKLRKSSSQGCRQVQE</sequence>
<organism evidence="1 2">
    <name type="scientific">Melastoma candidum</name>
    <dbReference type="NCBI Taxonomy" id="119954"/>
    <lineage>
        <taxon>Eukaryota</taxon>
        <taxon>Viridiplantae</taxon>
        <taxon>Streptophyta</taxon>
        <taxon>Embryophyta</taxon>
        <taxon>Tracheophyta</taxon>
        <taxon>Spermatophyta</taxon>
        <taxon>Magnoliopsida</taxon>
        <taxon>eudicotyledons</taxon>
        <taxon>Gunneridae</taxon>
        <taxon>Pentapetalae</taxon>
        <taxon>rosids</taxon>
        <taxon>malvids</taxon>
        <taxon>Myrtales</taxon>
        <taxon>Melastomataceae</taxon>
        <taxon>Melastomatoideae</taxon>
        <taxon>Melastomateae</taxon>
        <taxon>Melastoma</taxon>
    </lineage>
</organism>
<keyword evidence="2" id="KW-1185">Reference proteome</keyword>
<protein>
    <submittedName>
        <fullName evidence="1">Uncharacterized protein</fullName>
    </submittedName>
</protein>
<gene>
    <name evidence="1" type="ORF">MLD38_025279</name>
</gene>
<evidence type="ECO:0000313" key="2">
    <source>
        <dbReference type="Proteomes" id="UP001057402"/>
    </source>
</evidence>
<comment type="caution">
    <text evidence="1">The sequence shown here is derived from an EMBL/GenBank/DDBJ whole genome shotgun (WGS) entry which is preliminary data.</text>
</comment>
<accession>A0ACB9NVV0</accession>
<evidence type="ECO:0000313" key="1">
    <source>
        <dbReference type="EMBL" id="KAI4340447.1"/>
    </source>
</evidence>
<reference evidence="2" key="1">
    <citation type="journal article" date="2023" name="Front. Plant Sci.">
        <title>Chromosomal-level genome assembly of Melastoma candidum provides insights into trichome evolution.</title>
        <authorList>
            <person name="Zhong Y."/>
            <person name="Wu W."/>
            <person name="Sun C."/>
            <person name="Zou P."/>
            <person name="Liu Y."/>
            <person name="Dai S."/>
            <person name="Zhou R."/>
        </authorList>
    </citation>
    <scope>NUCLEOTIDE SEQUENCE [LARGE SCALE GENOMIC DNA]</scope>
</reference>